<evidence type="ECO:0000313" key="1">
    <source>
        <dbReference type="EnsemblPlants" id="EMT26947"/>
    </source>
</evidence>
<dbReference type="EnsemblPlants" id="EMT26947">
    <property type="protein sequence ID" value="EMT26947"/>
    <property type="gene ID" value="F775_07118"/>
</dbReference>
<organism evidence="1">
    <name type="scientific">Aegilops tauschii</name>
    <name type="common">Tausch's goatgrass</name>
    <name type="synonym">Aegilops squarrosa</name>
    <dbReference type="NCBI Taxonomy" id="37682"/>
    <lineage>
        <taxon>Eukaryota</taxon>
        <taxon>Viridiplantae</taxon>
        <taxon>Streptophyta</taxon>
        <taxon>Embryophyta</taxon>
        <taxon>Tracheophyta</taxon>
        <taxon>Spermatophyta</taxon>
        <taxon>Magnoliopsida</taxon>
        <taxon>Liliopsida</taxon>
        <taxon>Poales</taxon>
        <taxon>Poaceae</taxon>
        <taxon>BOP clade</taxon>
        <taxon>Pooideae</taxon>
        <taxon>Triticodae</taxon>
        <taxon>Triticeae</taxon>
        <taxon>Triticinae</taxon>
        <taxon>Aegilops</taxon>
    </lineage>
</organism>
<dbReference type="AlphaFoldDB" id="M8CI60"/>
<dbReference type="InterPro" id="IPR040361">
    <property type="entry name" value="TPD1"/>
</dbReference>
<sequence length="177" mass="19152">MATWQPPPGMGGSSMEFGLRWSARRLWPLQPPTASSRAHHRHRTRYTLNGYQSLSLQQQILRSSKQGVHAGNADASSCRASDLVVSTKAEAGPGGRPQHFVSVINTCSCAQKNIKLACPGFNYTIDVYPASAIRRDRDGVHCTLLGGRPVGPARSVSFIYESSATFSFQPVSSTSVC</sequence>
<accession>M8CI60</accession>
<name>M8CI60_AEGTA</name>
<dbReference type="Pfam" id="PF24068">
    <property type="entry name" value="TPD1_C"/>
    <property type="match status" value="1"/>
</dbReference>
<dbReference type="GO" id="GO:0001709">
    <property type="term" value="P:cell fate determination"/>
    <property type="evidence" value="ECO:0007669"/>
    <property type="project" value="TreeGrafter"/>
</dbReference>
<proteinExistence type="predicted"/>
<dbReference type="PANTHER" id="PTHR33184:SF35">
    <property type="match status" value="1"/>
</dbReference>
<reference evidence="1" key="1">
    <citation type="submission" date="2015-06" db="UniProtKB">
        <authorList>
            <consortium name="EnsemblPlants"/>
        </authorList>
    </citation>
    <scope>IDENTIFICATION</scope>
</reference>
<protein>
    <submittedName>
        <fullName evidence="1">Uncharacterized protein</fullName>
    </submittedName>
</protein>
<dbReference type="PANTHER" id="PTHR33184">
    <property type="entry name" value="PROTEIN TAPETUM DETERMINANT 1-LIKE-RELATED"/>
    <property type="match status" value="1"/>
</dbReference>